<keyword evidence="10 11" id="KW-0472">Membrane</keyword>
<dbReference type="GeneID" id="43164858"/>
<keyword evidence="8 11" id="KW-1133">Transmembrane helix</keyword>
<evidence type="ECO:0000313" key="14">
    <source>
        <dbReference type="EMBL" id="WQH03887.1"/>
    </source>
</evidence>
<accession>A0ABZ0XX94</accession>
<dbReference type="InterPro" id="IPR039421">
    <property type="entry name" value="Type_1_exporter"/>
</dbReference>
<dbReference type="InterPro" id="IPR003593">
    <property type="entry name" value="AAA+_ATPase"/>
</dbReference>
<dbReference type="PANTHER" id="PTHR43394:SF1">
    <property type="entry name" value="ATP-BINDING CASSETTE SUB-FAMILY B MEMBER 10, MITOCHONDRIAL"/>
    <property type="match status" value="1"/>
</dbReference>
<dbReference type="PROSITE" id="PS50929">
    <property type="entry name" value="ABC_TM1F"/>
    <property type="match status" value="1"/>
</dbReference>
<feature type="transmembrane region" description="Helical" evidence="11">
    <location>
        <begin position="84"/>
        <end position="106"/>
    </location>
</feature>
<keyword evidence="5" id="KW-0547">Nucleotide-binding</keyword>
<feature type="transmembrane region" description="Helical" evidence="11">
    <location>
        <begin position="17"/>
        <end position="39"/>
    </location>
</feature>
<reference evidence="14 15" key="1">
    <citation type="submission" date="2023-11" db="EMBL/GenBank/DDBJ databases">
        <title>MicrobeMod: A computational toolkit for identifying prokaryotic methylation and restriction-modification with nanopore sequencing.</title>
        <authorList>
            <person name="Crits-Christoph A."/>
            <person name="Kang S.C."/>
            <person name="Lee H."/>
            <person name="Ostrov N."/>
        </authorList>
    </citation>
    <scope>NUCLEOTIDE SEQUENCE [LARGE SCALE GENOMIC DNA]</scope>
    <source>
        <strain evidence="14 15">ATCC 25935</strain>
    </source>
</reference>
<gene>
    <name evidence="14" type="primary">msbA</name>
    <name evidence="14" type="ORF">SR858_23000</name>
</gene>
<dbReference type="SUPFAM" id="SSF90123">
    <property type="entry name" value="ABC transporter transmembrane region"/>
    <property type="match status" value="1"/>
</dbReference>
<dbReference type="CDD" id="cd18552">
    <property type="entry name" value="ABC_6TM_MsbA_like"/>
    <property type="match status" value="1"/>
</dbReference>
<protein>
    <submittedName>
        <fullName evidence="14">Lipid A export permease/ATP-binding protein MsbA</fullName>
    </submittedName>
</protein>
<feature type="domain" description="ABC transporter" evidence="12">
    <location>
        <begin position="364"/>
        <end position="607"/>
    </location>
</feature>
<name>A0ABZ0XX94_9BURK</name>
<dbReference type="EMBL" id="CP140152">
    <property type="protein sequence ID" value="WQH03887.1"/>
    <property type="molecule type" value="Genomic_DNA"/>
</dbReference>
<dbReference type="InterPro" id="IPR011527">
    <property type="entry name" value="ABC1_TM_dom"/>
</dbReference>
<dbReference type="InterPro" id="IPR003439">
    <property type="entry name" value="ABC_transporter-like_ATP-bd"/>
</dbReference>
<evidence type="ECO:0000259" key="12">
    <source>
        <dbReference type="PROSITE" id="PS50893"/>
    </source>
</evidence>
<dbReference type="Proteomes" id="UP001326110">
    <property type="component" value="Chromosome"/>
</dbReference>
<dbReference type="RefSeq" id="WP_019923237.1">
    <property type="nucleotide sequence ID" value="NZ_CP140152.1"/>
</dbReference>
<evidence type="ECO:0000256" key="4">
    <source>
        <dbReference type="ARBA" id="ARBA00022692"/>
    </source>
</evidence>
<keyword evidence="3" id="KW-1003">Cell membrane</keyword>
<dbReference type="InterPro" id="IPR011917">
    <property type="entry name" value="ABC_transpr_lipidA"/>
</dbReference>
<keyword evidence="9" id="KW-0445">Lipid transport</keyword>
<evidence type="ECO:0000256" key="9">
    <source>
        <dbReference type="ARBA" id="ARBA00023055"/>
    </source>
</evidence>
<organism evidence="14 15">
    <name type="scientific">Duganella zoogloeoides</name>
    <dbReference type="NCBI Taxonomy" id="75659"/>
    <lineage>
        <taxon>Bacteria</taxon>
        <taxon>Pseudomonadati</taxon>
        <taxon>Pseudomonadota</taxon>
        <taxon>Betaproteobacteria</taxon>
        <taxon>Burkholderiales</taxon>
        <taxon>Oxalobacteraceae</taxon>
        <taxon>Telluria group</taxon>
        <taxon>Duganella</taxon>
    </lineage>
</organism>
<sequence length="615" mass="66815">MNSRQLYHRLLNEFRPYLWIGFFTLFAVGLAAATDVLLIRQLQTVIDALAPSHVVGAVRPPATGMLAVAQQWLTDILPRNTADAAMWSIPAVIFGLAVMRMVSSFIGEYGAAWLSSRVQANLREAMFARIMRLPNGFFDQSSTGTTLSRVAFDAAQVAQAGLTVVNVAVRDSVLTIGYLITMFVSDWQLALFCLILMPLVAAVVTFAGRRMRHLSKSAQAAMGELTNVLDESISGQRVVRIFGGQEYEQTRFDRVVKLNRQLAVKHAATSALNSGVIMLLIGITLSSVIYFSLLRHQAGALTAGDFVSFIVALMAMQSPIKNLTKINEPLQRGLAAADSVYSLIDTETEADTGQHTTTRAQGQLSLKDVSFQYLDADGKPLVADARLALDNVSLDIRAGETVALVGSSGSGKTTLASLLPRFYDVSGGSITLDGVDLREYALASLRRQIALVSQDVVLFNETLAANIAYGDPAPSQERIEAAARAAHAHEFIVRQPQGYQSPVGENGLRLSGGQRQRLAIARAIYKDAPILILDEATSALDTESERLVQQALERLMEGRTTVVIAHRLSTIENADRIVVLDGGKIREAGSHDELLANDDMYARLYHTQKITQVAS</sequence>
<dbReference type="Gene3D" id="1.20.1560.10">
    <property type="entry name" value="ABC transporter type 1, transmembrane domain"/>
    <property type="match status" value="1"/>
</dbReference>
<dbReference type="PROSITE" id="PS00211">
    <property type="entry name" value="ABC_TRANSPORTER_1"/>
    <property type="match status" value="1"/>
</dbReference>
<keyword evidence="6" id="KW-0067">ATP-binding</keyword>
<feature type="transmembrane region" description="Helical" evidence="11">
    <location>
        <begin position="187"/>
        <end position="207"/>
    </location>
</feature>
<dbReference type="NCBIfam" id="TIGR02203">
    <property type="entry name" value="MsbA_lipidA"/>
    <property type="match status" value="1"/>
</dbReference>
<evidence type="ECO:0000256" key="7">
    <source>
        <dbReference type="ARBA" id="ARBA00022967"/>
    </source>
</evidence>
<evidence type="ECO:0000256" key="2">
    <source>
        <dbReference type="ARBA" id="ARBA00022448"/>
    </source>
</evidence>
<evidence type="ECO:0000256" key="5">
    <source>
        <dbReference type="ARBA" id="ARBA00022741"/>
    </source>
</evidence>
<dbReference type="Pfam" id="PF00664">
    <property type="entry name" value="ABC_membrane"/>
    <property type="match status" value="1"/>
</dbReference>
<evidence type="ECO:0000256" key="10">
    <source>
        <dbReference type="ARBA" id="ARBA00023136"/>
    </source>
</evidence>
<feature type="transmembrane region" description="Helical" evidence="11">
    <location>
        <begin position="270"/>
        <end position="292"/>
    </location>
</feature>
<evidence type="ECO:0000256" key="6">
    <source>
        <dbReference type="ARBA" id="ARBA00022840"/>
    </source>
</evidence>
<proteinExistence type="predicted"/>
<evidence type="ECO:0000256" key="8">
    <source>
        <dbReference type="ARBA" id="ARBA00022989"/>
    </source>
</evidence>
<dbReference type="InterPro" id="IPR036640">
    <property type="entry name" value="ABC1_TM_sf"/>
</dbReference>
<dbReference type="PROSITE" id="PS50893">
    <property type="entry name" value="ABC_TRANSPORTER_2"/>
    <property type="match status" value="1"/>
</dbReference>
<keyword evidence="15" id="KW-1185">Reference proteome</keyword>
<dbReference type="SMART" id="SM00382">
    <property type="entry name" value="AAA"/>
    <property type="match status" value="1"/>
</dbReference>
<keyword evidence="2" id="KW-0813">Transport</keyword>
<dbReference type="Pfam" id="PF00005">
    <property type="entry name" value="ABC_tran"/>
    <property type="match status" value="1"/>
</dbReference>
<feature type="domain" description="ABC transmembrane type-1" evidence="13">
    <location>
        <begin position="22"/>
        <end position="332"/>
    </location>
</feature>
<evidence type="ECO:0000256" key="1">
    <source>
        <dbReference type="ARBA" id="ARBA00004651"/>
    </source>
</evidence>
<evidence type="ECO:0000313" key="15">
    <source>
        <dbReference type="Proteomes" id="UP001326110"/>
    </source>
</evidence>
<dbReference type="InterPro" id="IPR017871">
    <property type="entry name" value="ABC_transporter-like_CS"/>
</dbReference>
<dbReference type="Gene3D" id="3.40.50.300">
    <property type="entry name" value="P-loop containing nucleotide triphosphate hydrolases"/>
    <property type="match status" value="1"/>
</dbReference>
<comment type="subcellular location">
    <subcellularLocation>
        <location evidence="1">Cell membrane</location>
        <topology evidence="1">Multi-pass membrane protein</topology>
    </subcellularLocation>
</comment>
<dbReference type="PANTHER" id="PTHR43394">
    <property type="entry name" value="ATP-DEPENDENT PERMEASE MDL1, MITOCHONDRIAL"/>
    <property type="match status" value="1"/>
</dbReference>
<evidence type="ECO:0000256" key="3">
    <source>
        <dbReference type="ARBA" id="ARBA00022475"/>
    </source>
</evidence>
<dbReference type="InterPro" id="IPR027417">
    <property type="entry name" value="P-loop_NTPase"/>
</dbReference>
<keyword evidence="7" id="KW-1278">Translocase</keyword>
<keyword evidence="4 11" id="KW-0812">Transmembrane</keyword>
<dbReference type="SUPFAM" id="SSF52540">
    <property type="entry name" value="P-loop containing nucleoside triphosphate hydrolases"/>
    <property type="match status" value="1"/>
</dbReference>
<evidence type="ECO:0000259" key="13">
    <source>
        <dbReference type="PROSITE" id="PS50929"/>
    </source>
</evidence>
<evidence type="ECO:0000256" key="11">
    <source>
        <dbReference type="SAM" id="Phobius"/>
    </source>
</evidence>